<keyword evidence="3" id="KW-1185">Reference proteome</keyword>
<protein>
    <recommendedName>
        <fullName evidence="4">Lipoprotein</fullName>
    </recommendedName>
</protein>
<feature type="chain" id="PRO_5045141226" description="Lipoprotein" evidence="1">
    <location>
        <begin position="19"/>
        <end position="137"/>
    </location>
</feature>
<dbReference type="RefSeq" id="WP_382343411.1">
    <property type="nucleotide sequence ID" value="NZ_JBHSAB010000023.1"/>
</dbReference>
<reference evidence="3" key="1">
    <citation type="journal article" date="2019" name="Int. J. Syst. Evol. Microbiol.">
        <title>The Global Catalogue of Microorganisms (GCM) 10K type strain sequencing project: providing services to taxonomists for standard genome sequencing and annotation.</title>
        <authorList>
            <consortium name="The Broad Institute Genomics Platform"/>
            <consortium name="The Broad Institute Genome Sequencing Center for Infectious Disease"/>
            <person name="Wu L."/>
            <person name="Ma J."/>
        </authorList>
    </citation>
    <scope>NUCLEOTIDE SEQUENCE [LARGE SCALE GENOMIC DNA]</scope>
    <source>
        <strain evidence="3">CCUG 59858</strain>
    </source>
</reference>
<name>A0ABV8CGP1_9GAMM</name>
<evidence type="ECO:0000313" key="3">
    <source>
        <dbReference type="Proteomes" id="UP001595758"/>
    </source>
</evidence>
<feature type="signal peptide" evidence="1">
    <location>
        <begin position="1"/>
        <end position="18"/>
    </location>
</feature>
<keyword evidence="1" id="KW-0732">Signal</keyword>
<accession>A0ABV8CGP1</accession>
<proteinExistence type="predicted"/>
<evidence type="ECO:0000313" key="2">
    <source>
        <dbReference type="EMBL" id="MFC3909311.1"/>
    </source>
</evidence>
<sequence length="137" mass="15048">MKKYLFLAALLGSSSCMAFPDYNVVGCSANINGHFTYLEYNRANHIFSLSIDGSSGASYASEAGNRIITNPEYDEDGNLLVGEILSNDYNWKANFNIYLNNRLVMSNPVYCGKVAMKLSSVQQKSLAAELSKLKPAN</sequence>
<dbReference type="PROSITE" id="PS51257">
    <property type="entry name" value="PROKAR_LIPOPROTEIN"/>
    <property type="match status" value="1"/>
</dbReference>
<gene>
    <name evidence="2" type="ORF">ACFORL_09535</name>
</gene>
<evidence type="ECO:0000256" key="1">
    <source>
        <dbReference type="SAM" id="SignalP"/>
    </source>
</evidence>
<dbReference type="Proteomes" id="UP001595758">
    <property type="component" value="Unassembled WGS sequence"/>
</dbReference>
<organism evidence="2 3">
    <name type="scientific">Legionella dresdenensis</name>
    <dbReference type="NCBI Taxonomy" id="450200"/>
    <lineage>
        <taxon>Bacteria</taxon>
        <taxon>Pseudomonadati</taxon>
        <taxon>Pseudomonadota</taxon>
        <taxon>Gammaproteobacteria</taxon>
        <taxon>Legionellales</taxon>
        <taxon>Legionellaceae</taxon>
        <taxon>Legionella</taxon>
    </lineage>
</organism>
<evidence type="ECO:0008006" key="4">
    <source>
        <dbReference type="Google" id="ProtNLM"/>
    </source>
</evidence>
<comment type="caution">
    <text evidence="2">The sequence shown here is derived from an EMBL/GenBank/DDBJ whole genome shotgun (WGS) entry which is preliminary data.</text>
</comment>
<dbReference type="EMBL" id="JBHSAB010000023">
    <property type="protein sequence ID" value="MFC3909311.1"/>
    <property type="molecule type" value="Genomic_DNA"/>
</dbReference>